<feature type="domain" description="Chitin-binding type-2" evidence="7">
    <location>
        <begin position="214"/>
        <end position="270"/>
    </location>
</feature>
<feature type="domain" description="Chitin-binding type-2" evidence="7">
    <location>
        <begin position="560"/>
        <end position="618"/>
    </location>
</feature>
<organism evidence="8 9">
    <name type="scientific">Xylocopa violacea</name>
    <name type="common">Violet carpenter bee</name>
    <name type="synonym">Apis violacea</name>
    <dbReference type="NCBI Taxonomy" id="135666"/>
    <lineage>
        <taxon>Eukaryota</taxon>
        <taxon>Metazoa</taxon>
        <taxon>Ecdysozoa</taxon>
        <taxon>Arthropoda</taxon>
        <taxon>Hexapoda</taxon>
        <taxon>Insecta</taxon>
        <taxon>Pterygota</taxon>
        <taxon>Neoptera</taxon>
        <taxon>Endopterygota</taxon>
        <taxon>Hymenoptera</taxon>
        <taxon>Apocrita</taxon>
        <taxon>Aculeata</taxon>
        <taxon>Apoidea</taxon>
        <taxon>Anthophila</taxon>
        <taxon>Apidae</taxon>
        <taxon>Xylocopa</taxon>
        <taxon>Xylocopa</taxon>
    </lineage>
</organism>
<keyword evidence="4" id="KW-1015">Disulfide bond</keyword>
<keyword evidence="3" id="KW-0677">Repeat</keyword>
<keyword evidence="9" id="KW-1185">Reference proteome</keyword>
<keyword evidence="2 6" id="KW-0732">Signal</keyword>
<evidence type="ECO:0000256" key="4">
    <source>
        <dbReference type="ARBA" id="ARBA00023157"/>
    </source>
</evidence>
<feature type="domain" description="Chitin-binding type-2" evidence="7">
    <location>
        <begin position="93"/>
        <end position="148"/>
    </location>
</feature>
<protein>
    <recommendedName>
        <fullName evidence="7">Chitin-binding type-2 domain-containing protein</fullName>
    </recommendedName>
</protein>
<dbReference type="Proteomes" id="UP001642520">
    <property type="component" value="Unassembled WGS sequence"/>
</dbReference>
<proteinExistence type="predicted"/>
<feature type="domain" description="Chitin-binding type-2" evidence="7">
    <location>
        <begin position="150"/>
        <end position="209"/>
    </location>
</feature>
<feature type="domain" description="Chitin-binding type-2" evidence="7">
    <location>
        <begin position="367"/>
        <end position="423"/>
    </location>
</feature>
<sequence>MKELLLPIVAILAVACSASPETQANPTSCPKVDSVNETVHLAHETDCTKFYKCSHGKKYVMDCPLYESGHRLHFDPTLQVCVFPWQTNCTTLKSDCSSDGYMEPHPYNCALFYVCENGEKSLKQCDNERLFDSKSMSCVPKADATCGTYLHDCPTRKLLNPVVLPHECKCTEYYECVNGEAIERHCEAGKNFDVERRECVAAEYAKCYPNRPTGVKCPSKGVKYIADETDCGSYYECTDGDSQKLECNDGLSFDPITSMCTWPPNVECSRGRRTRSYARSSTEAIKRTTHPECPPVGSARLPHECSCSIYYTCDEGKRIREECPEGLIYDYIMERCDYPQTAVCSNSKFIRGFVSGRKMATASPWAAAECTADGTERIPHESDCKYYYQCSHGKKQLQMCYDGHYFNEIIESCDLPSNTDCEDRTVETTNSSPEIVCSCPVLDCEGIIRCPDQRNCSWYFQCENSIAVSKKCPDGLYYDPQNQICDYPGNVNCVPNQCPKGERNHHECQCDLYYECDENGKKVVQQCPPGMEFDYERKVCDVPEKVKCWPPKDDTPNGCQGKCPADSAGRLPHDDCDKYCECEGGKGKVVTCGRNKFYDHERGLCDFPENVKDLNCDPFPCDAHWSGTLLPNECYCDLYYECRNGTKIRERCEDGKNFDYEKQRCVPCTSAHCYARMEPEGIADCKETCLAANASVAIEHNDCHKYCECNECRLQVVRECGKRQFFNPSTRRCDWPEDIKGLSCEPFPCGPGADEQLPHECDCHLFYVCKDGKKYPDRCPDGYNFDYVSGKCVTSGGRCYKKPSKNMNEGVEDSVELRCQM</sequence>
<accession>A0ABP1PCT0</accession>
<feature type="signal peptide" evidence="6">
    <location>
        <begin position="1"/>
        <end position="24"/>
    </location>
</feature>
<dbReference type="PANTHER" id="PTHR23301">
    <property type="entry name" value="CHITIN BINDING PERITROPHIN-A"/>
    <property type="match status" value="1"/>
</dbReference>
<keyword evidence="1" id="KW-0147">Chitin-binding</keyword>
<evidence type="ECO:0000256" key="3">
    <source>
        <dbReference type="ARBA" id="ARBA00022737"/>
    </source>
</evidence>
<dbReference type="PROSITE" id="PS51257">
    <property type="entry name" value="PROKAR_LIPOPROTEIN"/>
    <property type="match status" value="1"/>
</dbReference>
<feature type="domain" description="Chitin-binding type-2" evidence="7">
    <location>
        <begin position="441"/>
        <end position="495"/>
    </location>
</feature>
<feature type="domain" description="Chitin-binding type-2" evidence="7">
    <location>
        <begin position="510"/>
        <end position="550"/>
    </location>
</feature>
<evidence type="ECO:0000313" key="8">
    <source>
        <dbReference type="EMBL" id="CAL7950612.1"/>
    </source>
</evidence>
<dbReference type="InterPro" id="IPR051940">
    <property type="entry name" value="Chitin_bind-dev_reg"/>
</dbReference>
<dbReference type="EMBL" id="CAXAJV020001300">
    <property type="protein sequence ID" value="CAL7950612.1"/>
    <property type="molecule type" value="Genomic_DNA"/>
</dbReference>
<dbReference type="Gene3D" id="2.170.140.10">
    <property type="entry name" value="Chitin binding domain"/>
    <property type="match status" value="12"/>
</dbReference>
<evidence type="ECO:0000259" key="7">
    <source>
        <dbReference type="PROSITE" id="PS50940"/>
    </source>
</evidence>
<dbReference type="Pfam" id="PF01607">
    <property type="entry name" value="CBM_14"/>
    <property type="match status" value="11"/>
</dbReference>
<evidence type="ECO:0000256" key="2">
    <source>
        <dbReference type="ARBA" id="ARBA00022729"/>
    </source>
</evidence>
<dbReference type="InterPro" id="IPR002557">
    <property type="entry name" value="Chitin-bd_dom"/>
</dbReference>
<feature type="domain" description="Chitin-binding type-2" evidence="7">
    <location>
        <begin position="26"/>
        <end position="91"/>
    </location>
</feature>
<dbReference type="InterPro" id="IPR036508">
    <property type="entry name" value="Chitin-bd_dom_sf"/>
</dbReference>
<reference evidence="8 9" key="1">
    <citation type="submission" date="2024-08" db="EMBL/GenBank/DDBJ databases">
        <authorList>
            <person name="Will J Nash"/>
            <person name="Angela Man"/>
            <person name="Seanna McTaggart"/>
            <person name="Kendall Baker"/>
            <person name="Tom Barker"/>
            <person name="Leah Catchpole"/>
            <person name="Alex Durrant"/>
            <person name="Karim Gharbi"/>
            <person name="Naomi Irish"/>
            <person name="Gemy Kaithakottil"/>
            <person name="Debby Ku"/>
            <person name="Aaliyah Providence"/>
            <person name="Felix Shaw"/>
            <person name="David Swarbreck"/>
            <person name="Chris Watkins"/>
            <person name="Ann M. McCartney"/>
            <person name="Giulio Formenti"/>
            <person name="Alice Mouton"/>
            <person name="Noel Vella"/>
            <person name="Bjorn M von Reumont"/>
            <person name="Adriana Vella"/>
            <person name="Wilfried Haerty"/>
        </authorList>
    </citation>
    <scope>NUCLEOTIDE SEQUENCE [LARGE SCALE GENOMIC DNA]</scope>
</reference>
<evidence type="ECO:0000256" key="6">
    <source>
        <dbReference type="SAM" id="SignalP"/>
    </source>
</evidence>
<name>A0ABP1PCT0_XYLVO</name>
<keyword evidence="5" id="KW-0325">Glycoprotein</keyword>
<feature type="chain" id="PRO_5047163231" description="Chitin-binding type-2 domain-containing protein" evidence="6">
    <location>
        <begin position="25"/>
        <end position="821"/>
    </location>
</feature>
<gene>
    <name evidence="8" type="ORF">XYLVIOL_LOCUS10064</name>
</gene>
<dbReference type="PANTHER" id="PTHR23301:SF0">
    <property type="entry name" value="CHITIN-BINDING TYPE-2 DOMAIN-CONTAINING PROTEIN-RELATED"/>
    <property type="match status" value="1"/>
</dbReference>
<evidence type="ECO:0000256" key="1">
    <source>
        <dbReference type="ARBA" id="ARBA00022669"/>
    </source>
</evidence>
<comment type="caution">
    <text evidence="8">The sequence shown here is derived from an EMBL/GenBank/DDBJ whole genome shotgun (WGS) entry which is preliminary data.</text>
</comment>
<evidence type="ECO:0000313" key="9">
    <source>
        <dbReference type="Proteomes" id="UP001642520"/>
    </source>
</evidence>
<feature type="domain" description="Chitin-binding type-2" evidence="7">
    <location>
        <begin position="290"/>
        <end position="346"/>
    </location>
</feature>
<evidence type="ECO:0000256" key="5">
    <source>
        <dbReference type="ARBA" id="ARBA00023180"/>
    </source>
</evidence>
<feature type="domain" description="Chitin-binding type-2" evidence="7">
    <location>
        <begin position="686"/>
        <end position="744"/>
    </location>
</feature>
<dbReference type="PROSITE" id="PS50940">
    <property type="entry name" value="CHIT_BIND_II"/>
    <property type="match status" value="11"/>
</dbReference>
<feature type="domain" description="Chitin-binding type-2" evidence="7">
    <location>
        <begin position="746"/>
        <end position="801"/>
    </location>
</feature>
<dbReference type="SUPFAM" id="SSF57625">
    <property type="entry name" value="Invertebrate chitin-binding proteins"/>
    <property type="match status" value="12"/>
</dbReference>
<dbReference type="SMART" id="SM00494">
    <property type="entry name" value="ChtBD2"/>
    <property type="match status" value="12"/>
</dbReference>